<evidence type="ECO:0000256" key="2">
    <source>
        <dbReference type="ARBA" id="ARBA00007349"/>
    </source>
</evidence>
<feature type="transmembrane region" description="Helical" evidence="7">
    <location>
        <begin position="80"/>
        <end position="110"/>
    </location>
</feature>
<feature type="transmembrane region" description="Helical" evidence="7">
    <location>
        <begin position="436"/>
        <end position="458"/>
    </location>
</feature>
<dbReference type="VEuPathDB" id="CryptoDB:Vbra_19078"/>
<dbReference type="InterPro" id="IPR030676">
    <property type="entry name" value="CitT-rel"/>
</dbReference>
<evidence type="ECO:0000256" key="5">
    <source>
        <dbReference type="ARBA" id="ARBA00022989"/>
    </source>
</evidence>
<name>A0A0G4GYB3_VITBC</name>
<dbReference type="EMBL" id="CDMY01000878">
    <property type="protein sequence ID" value="CEM36116.1"/>
    <property type="molecule type" value="Genomic_DNA"/>
</dbReference>
<dbReference type="PIRSF" id="PIRSF002457">
    <property type="entry name" value="DASS"/>
    <property type="match status" value="1"/>
</dbReference>
<gene>
    <name evidence="8" type="ORF">Vbra_19078</name>
</gene>
<keyword evidence="4" id="KW-0934">Plastid</keyword>
<dbReference type="STRING" id="1169540.A0A0G4GYB3"/>
<dbReference type="GO" id="GO:0022857">
    <property type="term" value="F:transmembrane transporter activity"/>
    <property type="evidence" value="ECO:0007669"/>
    <property type="project" value="InterPro"/>
</dbReference>
<feature type="transmembrane region" description="Helical" evidence="7">
    <location>
        <begin position="262"/>
        <end position="284"/>
    </location>
</feature>
<evidence type="ECO:0000256" key="1">
    <source>
        <dbReference type="ARBA" id="ARBA00004478"/>
    </source>
</evidence>
<feature type="transmembrane region" description="Helical" evidence="7">
    <location>
        <begin position="365"/>
        <end position="383"/>
    </location>
</feature>
<reference evidence="8 9" key="1">
    <citation type="submission" date="2014-11" db="EMBL/GenBank/DDBJ databases">
        <authorList>
            <person name="Zhu J."/>
            <person name="Qi W."/>
            <person name="Song R."/>
        </authorList>
    </citation>
    <scope>NUCLEOTIDE SEQUENCE [LARGE SCALE GENOMIC DNA]</scope>
</reference>
<organism evidence="8 9">
    <name type="scientific">Vitrella brassicaformis (strain CCMP3155)</name>
    <dbReference type="NCBI Taxonomy" id="1169540"/>
    <lineage>
        <taxon>Eukaryota</taxon>
        <taxon>Sar</taxon>
        <taxon>Alveolata</taxon>
        <taxon>Colpodellida</taxon>
        <taxon>Vitrellaceae</taxon>
        <taxon>Vitrella</taxon>
    </lineage>
</organism>
<evidence type="ECO:0000256" key="6">
    <source>
        <dbReference type="ARBA" id="ARBA00023136"/>
    </source>
</evidence>
<feature type="transmembrane region" description="Helical" evidence="7">
    <location>
        <begin position="48"/>
        <end position="68"/>
    </location>
</feature>
<comment type="similarity">
    <text evidence="2">Belongs to the SLC13A/DASS transporter (TC 2.A.47) family. DIT1 subfamily.</text>
</comment>
<accession>A0A0G4GYB3</accession>
<keyword evidence="5 7" id="KW-1133">Transmembrane helix</keyword>
<keyword evidence="3 7" id="KW-0812">Transmembrane</keyword>
<proteinExistence type="inferred from homology"/>
<dbReference type="Proteomes" id="UP000041254">
    <property type="component" value="Unassembled WGS sequence"/>
</dbReference>
<evidence type="ECO:0000313" key="9">
    <source>
        <dbReference type="Proteomes" id="UP000041254"/>
    </source>
</evidence>
<dbReference type="Pfam" id="PF00939">
    <property type="entry name" value="Na_sulph_symp"/>
    <property type="match status" value="1"/>
</dbReference>
<dbReference type="NCBIfam" id="TIGR00785">
    <property type="entry name" value="dass"/>
    <property type="match status" value="1"/>
</dbReference>
<dbReference type="OMA" id="VPLATWW"/>
<protein>
    <submittedName>
        <fullName evidence="8">Uncharacterized protein</fullName>
    </submittedName>
</protein>
<dbReference type="OrthoDB" id="1695362at2759"/>
<dbReference type="AlphaFoldDB" id="A0A0G4GYB3"/>
<evidence type="ECO:0000256" key="3">
    <source>
        <dbReference type="ARBA" id="ARBA00022692"/>
    </source>
</evidence>
<feature type="transmembrane region" description="Helical" evidence="7">
    <location>
        <begin position="334"/>
        <end position="353"/>
    </location>
</feature>
<keyword evidence="6 7" id="KW-0472">Membrane</keyword>
<dbReference type="InterPro" id="IPR001898">
    <property type="entry name" value="SLC13A/DASS"/>
</dbReference>
<evidence type="ECO:0000256" key="4">
    <source>
        <dbReference type="ARBA" id="ARBA00022780"/>
    </source>
</evidence>
<evidence type="ECO:0000313" key="8">
    <source>
        <dbReference type="EMBL" id="CEM36116.1"/>
    </source>
</evidence>
<keyword evidence="4" id="KW-1001">Plastid inner membrane</keyword>
<feature type="transmembrane region" description="Helical" evidence="7">
    <location>
        <begin position="116"/>
        <end position="138"/>
    </location>
</feature>
<feature type="transmembrane region" description="Helical" evidence="7">
    <location>
        <begin position="312"/>
        <end position="328"/>
    </location>
</feature>
<comment type="subcellular location">
    <subcellularLocation>
        <location evidence="1">Plastid</location>
        <location evidence="1">Chloroplast inner membrane</location>
        <topology evidence="1">Multi-pass membrane protein</topology>
    </subcellularLocation>
</comment>
<dbReference type="PANTHER" id="PTHR42826">
    <property type="entry name" value="DICARBOXYLATE TRANSPORTER 2.1, CHLOROPLASTIC"/>
    <property type="match status" value="1"/>
</dbReference>
<feature type="transmembrane region" description="Helical" evidence="7">
    <location>
        <begin position="403"/>
        <end position="424"/>
    </location>
</feature>
<keyword evidence="9" id="KW-1185">Reference proteome</keyword>
<evidence type="ECO:0000256" key="7">
    <source>
        <dbReference type="SAM" id="Phobius"/>
    </source>
</evidence>
<dbReference type="GO" id="GO:0009706">
    <property type="term" value="C:chloroplast inner membrane"/>
    <property type="evidence" value="ECO:0007669"/>
    <property type="project" value="UniProtKB-SubCell"/>
</dbReference>
<feature type="transmembrane region" description="Helical" evidence="7">
    <location>
        <begin position="487"/>
        <end position="510"/>
    </location>
</feature>
<sequence length="516" mass="55500">MATAEERKDERLPLVSGDHGDDKHVAAEKAHFSWRALWPNLGLHDWKGIAILPFLITLMIGGVVWPLVPPGLPAKTWHLFVIFAFTIFGIITAPLPVSAVAIVAIAVSLTTRTLPIASALSAFGAPVVWLIVFAFFIARGFIVTGLGKRLCYIVLGQVGQSSLGLAYGLTVAELVLAPAVPSNTARGAAVLLPILQPLLKDAFASDPALKTEKKIGSFLVMVALHANCVTSALYLTGCAASALTARMALSALGVELGWMRWFMAMSVPGVLDVALMPLVLYWAYPPEVRTTPEAPQLAREKLKEMGPLTRKEIIMIGTFVLLIFLWIFGDLFKFIDATSTAIVGVAILLLTGVLDVTQHIITEKAAYDTMLWFATLVMLAGNLTKGGFFDWLSGHVSPTMSKLPWLVAMIVLSLLFYFSHYAFASLTAHTASLFSALGVVAVSAGAPAPVVAVMFAAYSPLSGCLTQYGSGPSPAYFATGYVSVVDWWRVGLIVSAWHLLVFNTVGLLWWKVIGLM</sequence>
<feature type="transmembrane region" description="Helical" evidence="7">
    <location>
        <begin position="216"/>
        <end position="242"/>
    </location>
</feature>
<dbReference type="InParanoid" id="A0A0G4GYB3"/>